<gene>
    <name evidence="15" type="ORF">B5F14_07490</name>
</gene>
<proteinExistence type="inferred from homology"/>
<comment type="similarity">
    <text evidence="13">Belongs to the class I-like SAM-binding methyltransferase superfamily. RsmB/NOP family.</text>
</comment>
<dbReference type="AlphaFoldDB" id="A0A1Y4LRU2"/>
<dbReference type="GO" id="GO:0005737">
    <property type="term" value="C:cytoplasm"/>
    <property type="evidence" value="ECO:0007669"/>
    <property type="project" value="UniProtKB-SubCell"/>
</dbReference>
<evidence type="ECO:0000256" key="2">
    <source>
        <dbReference type="ARBA" id="ARBA00004496"/>
    </source>
</evidence>
<dbReference type="Proteomes" id="UP000195447">
    <property type="component" value="Unassembled WGS sequence"/>
</dbReference>
<dbReference type="Gene3D" id="3.30.70.1170">
    <property type="entry name" value="Sun protein, domain 3"/>
    <property type="match status" value="1"/>
</dbReference>
<name>A0A1Y4LRU2_9FIRM</name>
<feature type="binding site" evidence="13">
    <location>
        <position position="265"/>
    </location>
    <ligand>
        <name>S-adenosyl-L-methionine</name>
        <dbReference type="ChEBI" id="CHEBI:59789"/>
    </ligand>
</feature>
<dbReference type="PANTHER" id="PTHR22807">
    <property type="entry name" value="NOP2 YEAST -RELATED NOL1/NOP2/FMU SUN DOMAIN-CONTAINING"/>
    <property type="match status" value="1"/>
</dbReference>
<dbReference type="EMBL" id="NFKM01000014">
    <property type="protein sequence ID" value="OUP59384.1"/>
    <property type="molecule type" value="Genomic_DNA"/>
</dbReference>
<evidence type="ECO:0000259" key="14">
    <source>
        <dbReference type="PROSITE" id="PS51686"/>
    </source>
</evidence>
<dbReference type="InterPro" id="IPR001678">
    <property type="entry name" value="MeTrfase_RsmB-F_NOP2_dom"/>
</dbReference>
<feature type="binding site" evidence="13">
    <location>
        <position position="308"/>
    </location>
    <ligand>
        <name>S-adenosyl-L-methionine</name>
        <dbReference type="ChEBI" id="CHEBI:59789"/>
    </ligand>
</feature>
<dbReference type="GO" id="GO:0008649">
    <property type="term" value="F:rRNA methyltransferase activity"/>
    <property type="evidence" value="ECO:0007669"/>
    <property type="project" value="InterPro"/>
</dbReference>
<dbReference type="Pfam" id="PF01189">
    <property type="entry name" value="Methyltr_RsmB-F"/>
    <property type="match status" value="1"/>
</dbReference>
<dbReference type="NCBIfam" id="NF011494">
    <property type="entry name" value="PRK14902.1"/>
    <property type="match status" value="1"/>
</dbReference>
<evidence type="ECO:0000256" key="6">
    <source>
        <dbReference type="ARBA" id="ARBA00022603"/>
    </source>
</evidence>
<feature type="domain" description="SAM-dependent MTase RsmB/NOP-type" evidence="14">
    <location>
        <begin position="131"/>
        <end position="409"/>
    </location>
</feature>
<evidence type="ECO:0000256" key="10">
    <source>
        <dbReference type="ARBA" id="ARBA00030399"/>
    </source>
</evidence>
<evidence type="ECO:0000256" key="8">
    <source>
        <dbReference type="ARBA" id="ARBA00022691"/>
    </source>
</evidence>
<dbReference type="Gene3D" id="1.10.940.10">
    <property type="entry name" value="NusB-like"/>
    <property type="match status" value="1"/>
</dbReference>
<evidence type="ECO:0000256" key="5">
    <source>
        <dbReference type="ARBA" id="ARBA00022552"/>
    </source>
</evidence>
<comment type="caution">
    <text evidence="13">Lacks conserved residue(s) required for the propagation of feature annotation.</text>
</comment>
<evidence type="ECO:0000313" key="16">
    <source>
        <dbReference type="Proteomes" id="UP000195447"/>
    </source>
</evidence>
<evidence type="ECO:0000256" key="12">
    <source>
        <dbReference type="ARBA" id="ARBA00047283"/>
    </source>
</evidence>
<comment type="subcellular location">
    <subcellularLocation>
        <location evidence="2">Cytoplasm</location>
    </subcellularLocation>
</comment>
<dbReference type="Gene3D" id="3.40.50.150">
    <property type="entry name" value="Vaccinia Virus protein VP39"/>
    <property type="match status" value="1"/>
</dbReference>
<dbReference type="SUPFAM" id="SSF48013">
    <property type="entry name" value="NusB-like"/>
    <property type="match status" value="1"/>
</dbReference>
<keyword evidence="8 13" id="KW-0949">S-adenosyl-L-methionine</keyword>
<organism evidence="15 16">
    <name type="scientific">Faecalitalea cylindroides</name>
    <dbReference type="NCBI Taxonomy" id="39483"/>
    <lineage>
        <taxon>Bacteria</taxon>
        <taxon>Bacillati</taxon>
        <taxon>Bacillota</taxon>
        <taxon>Erysipelotrichia</taxon>
        <taxon>Erysipelotrichales</taxon>
        <taxon>Erysipelotrichaceae</taxon>
        <taxon>Faecalitalea</taxon>
    </lineage>
</organism>
<dbReference type="Pfam" id="PF01029">
    <property type="entry name" value="NusB"/>
    <property type="match status" value="1"/>
</dbReference>
<evidence type="ECO:0000256" key="1">
    <source>
        <dbReference type="ARBA" id="ARBA00002724"/>
    </source>
</evidence>
<reference evidence="16" key="1">
    <citation type="submission" date="2017-04" db="EMBL/GenBank/DDBJ databases">
        <title>Function of individual gut microbiota members based on whole genome sequencing of pure cultures obtained from chicken caecum.</title>
        <authorList>
            <person name="Medvecky M."/>
            <person name="Cejkova D."/>
            <person name="Polansky O."/>
            <person name="Karasova D."/>
            <person name="Kubasova T."/>
            <person name="Cizek A."/>
            <person name="Rychlik I."/>
        </authorList>
    </citation>
    <scope>NUCLEOTIDE SEQUENCE [LARGE SCALE GENOMIC DNA]</scope>
    <source>
        <strain evidence="16">An178</strain>
    </source>
</reference>
<sequence>MRSWVFKALCSVVLEGTYSNLYLKNHLKEVPEKDQALCTRIFYGTIQNYDYCQYIYQQFTNRKKIESKIDVLLVMSVYQIKFLDKVPDYAICNEAVNLAKKVNSKSAGFVNAILHKVIQNEVKLPEDEVERIAIMNSIKPWLIRMWCSQYGLDTAKKIAMHSNTTLPIVVRRNSLLINEENFLKDPYIEKIKDSELYVYIGEQISSHPYYVKGYMSAQDPGSYQIARTLDVKCEEKVLDVCSAPGTKAMALAQFMNNKGTIDCLDIHEHRVQLIKKDAKRLHVDIIHAYCKDATKILDLGLYDRVLCDVPCSGYGVLARKPDIKLRMKSEDMDSLIKIQSEILASAASHVKENGCLVYSTCTLNKKENEKQIEYFIKNHPGFALEKEETLFPNEYSGGFFIAKLVRNTH</sequence>
<dbReference type="RefSeq" id="WP_087158859.1">
    <property type="nucleotide sequence ID" value="NZ_CALHAA010000035.1"/>
</dbReference>
<dbReference type="InterPro" id="IPR023267">
    <property type="entry name" value="RCMT"/>
</dbReference>
<comment type="caution">
    <text evidence="15">The sequence shown here is derived from an EMBL/GenBank/DDBJ whole genome shotgun (WGS) entry which is preliminary data.</text>
</comment>
<dbReference type="PANTHER" id="PTHR22807:SF53">
    <property type="entry name" value="RIBOSOMAL RNA SMALL SUBUNIT METHYLTRANSFERASE B-RELATED"/>
    <property type="match status" value="1"/>
</dbReference>
<evidence type="ECO:0000256" key="3">
    <source>
        <dbReference type="ARBA" id="ARBA00012140"/>
    </source>
</evidence>
<keyword evidence="16" id="KW-1185">Reference proteome</keyword>
<dbReference type="GO" id="GO:0003723">
    <property type="term" value="F:RNA binding"/>
    <property type="evidence" value="ECO:0007669"/>
    <property type="project" value="UniProtKB-UniRule"/>
</dbReference>
<dbReference type="InterPro" id="IPR035926">
    <property type="entry name" value="NusB-like_sf"/>
</dbReference>
<dbReference type="CDD" id="cd02440">
    <property type="entry name" value="AdoMet_MTases"/>
    <property type="match status" value="1"/>
</dbReference>
<dbReference type="EC" id="2.1.1.176" evidence="3"/>
<evidence type="ECO:0000256" key="13">
    <source>
        <dbReference type="PROSITE-ProRule" id="PRU01023"/>
    </source>
</evidence>
<dbReference type="GO" id="GO:0006355">
    <property type="term" value="P:regulation of DNA-templated transcription"/>
    <property type="evidence" value="ECO:0007669"/>
    <property type="project" value="InterPro"/>
</dbReference>
<evidence type="ECO:0000256" key="7">
    <source>
        <dbReference type="ARBA" id="ARBA00022679"/>
    </source>
</evidence>
<keyword evidence="6 13" id="KW-0489">Methyltransferase</keyword>
<dbReference type="PRINTS" id="PR02008">
    <property type="entry name" value="RCMTFAMILY"/>
</dbReference>
<dbReference type="SUPFAM" id="SSF53335">
    <property type="entry name" value="S-adenosyl-L-methionine-dependent methyltransferases"/>
    <property type="match status" value="1"/>
</dbReference>
<evidence type="ECO:0000313" key="15">
    <source>
        <dbReference type="EMBL" id="OUP59384.1"/>
    </source>
</evidence>
<keyword evidence="5" id="KW-0698">rRNA processing</keyword>
<comment type="function">
    <text evidence="1">Specifically methylates the cytosine at position 967 (m5C967) of 16S rRNA.</text>
</comment>
<evidence type="ECO:0000256" key="4">
    <source>
        <dbReference type="ARBA" id="ARBA00022490"/>
    </source>
</evidence>
<evidence type="ECO:0000256" key="11">
    <source>
        <dbReference type="ARBA" id="ARBA00031088"/>
    </source>
</evidence>
<dbReference type="NCBIfam" id="TIGR00563">
    <property type="entry name" value="rsmB"/>
    <property type="match status" value="1"/>
</dbReference>
<protein>
    <recommendedName>
        <fullName evidence="3">16S rRNA (cytosine(967)-C(5))-methyltransferase</fullName>
        <ecNumber evidence="3">2.1.1.176</ecNumber>
    </recommendedName>
    <alternativeName>
        <fullName evidence="10">16S rRNA m5C967 methyltransferase</fullName>
    </alternativeName>
    <alternativeName>
        <fullName evidence="11">rRNA (cytosine-C(5)-)-methyltransferase RsmB</fullName>
    </alternativeName>
</protein>
<dbReference type="InterPro" id="IPR029063">
    <property type="entry name" value="SAM-dependent_MTases_sf"/>
</dbReference>
<feature type="active site" description="Nucleophile" evidence="13">
    <location>
        <position position="361"/>
    </location>
</feature>
<dbReference type="InterPro" id="IPR004573">
    <property type="entry name" value="rRNA_ssu_MeTfrase_B"/>
</dbReference>
<keyword evidence="9 13" id="KW-0694">RNA-binding</keyword>
<accession>A0A1Y4LRU2</accession>
<dbReference type="PROSITE" id="PS51686">
    <property type="entry name" value="SAM_MT_RSMB_NOP"/>
    <property type="match status" value="1"/>
</dbReference>
<dbReference type="InterPro" id="IPR049560">
    <property type="entry name" value="MeTrfase_RsmB-F_NOP2_cat"/>
</dbReference>
<keyword evidence="7 13" id="KW-0808">Transferase</keyword>
<keyword evidence="4" id="KW-0963">Cytoplasm</keyword>
<comment type="catalytic activity">
    <reaction evidence="12">
        <text>cytidine(967) in 16S rRNA + S-adenosyl-L-methionine = 5-methylcytidine(967) in 16S rRNA + S-adenosyl-L-homocysteine + H(+)</text>
        <dbReference type="Rhea" id="RHEA:42748"/>
        <dbReference type="Rhea" id="RHEA-COMP:10219"/>
        <dbReference type="Rhea" id="RHEA-COMP:10220"/>
        <dbReference type="ChEBI" id="CHEBI:15378"/>
        <dbReference type="ChEBI" id="CHEBI:57856"/>
        <dbReference type="ChEBI" id="CHEBI:59789"/>
        <dbReference type="ChEBI" id="CHEBI:74483"/>
        <dbReference type="ChEBI" id="CHEBI:82748"/>
        <dbReference type="EC" id="2.1.1.176"/>
    </reaction>
</comment>
<dbReference type="InterPro" id="IPR006027">
    <property type="entry name" value="NusB_RsmB_TIM44"/>
</dbReference>
<feature type="binding site" evidence="13">
    <location>
        <position position="292"/>
    </location>
    <ligand>
        <name>S-adenosyl-L-methionine</name>
        <dbReference type="ChEBI" id="CHEBI:59789"/>
    </ligand>
</feature>
<evidence type="ECO:0000256" key="9">
    <source>
        <dbReference type="ARBA" id="ARBA00022884"/>
    </source>
</evidence>